<reference evidence="2 3" key="1">
    <citation type="journal article" date="2019" name="Int. J. Syst. Evol. Microbiol.">
        <title>The Global Catalogue of Microorganisms (GCM) 10K type strain sequencing project: providing services to taxonomists for standard genome sequencing and annotation.</title>
        <authorList>
            <consortium name="The Broad Institute Genomics Platform"/>
            <consortium name="The Broad Institute Genome Sequencing Center for Infectious Disease"/>
            <person name="Wu L."/>
            <person name="Ma J."/>
        </authorList>
    </citation>
    <scope>NUCLEOTIDE SEQUENCE [LARGE SCALE GENOMIC DNA]</scope>
    <source>
        <strain evidence="2 3">CGMCC 1.12554</strain>
    </source>
</reference>
<sequence>MTQSDREAVERTVKRLVDDVGSWPGVTVGEHRFGGTEWLVGPREVGHVHAWGMLDIAYLRALRDALVETDQTGVHHLLDDSGWTTFYIERPGDYDHARWLVRLSYLYHVNVLKKTPAGAEEYTAVDVDSELDALDPSESVRSAFERRRPGRVGAPEE</sequence>
<dbReference type="Proteomes" id="UP001596545">
    <property type="component" value="Unassembled WGS sequence"/>
</dbReference>
<feature type="domain" description="Luciferase" evidence="1">
    <location>
        <begin position="43"/>
        <end position="104"/>
    </location>
</feature>
<organism evidence="2 3">
    <name type="scientific">Halorubrum rutilum</name>
    <dbReference type="NCBI Taxonomy" id="1364933"/>
    <lineage>
        <taxon>Archaea</taxon>
        <taxon>Methanobacteriati</taxon>
        <taxon>Methanobacteriota</taxon>
        <taxon>Stenosarchaea group</taxon>
        <taxon>Halobacteria</taxon>
        <taxon>Halobacteriales</taxon>
        <taxon>Haloferacaceae</taxon>
        <taxon>Halorubrum</taxon>
    </lineage>
</organism>
<dbReference type="Pfam" id="PF17648">
    <property type="entry name" value="Luciferase"/>
    <property type="match status" value="1"/>
</dbReference>
<dbReference type="InterPro" id="IPR040841">
    <property type="entry name" value="Luciferase_dom"/>
</dbReference>
<comment type="caution">
    <text evidence="2">The sequence shown here is derived from an EMBL/GenBank/DDBJ whole genome shotgun (WGS) entry which is preliminary data.</text>
</comment>
<dbReference type="EMBL" id="JBHTBL010000011">
    <property type="protein sequence ID" value="MFC7325241.1"/>
    <property type="molecule type" value="Genomic_DNA"/>
</dbReference>
<dbReference type="RefSeq" id="WP_256407978.1">
    <property type="nucleotide sequence ID" value="NZ_JANHDN010000002.1"/>
</dbReference>
<evidence type="ECO:0000259" key="1">
    <source>
        <dbReference type="Pfam" id="PF17648"/>
    </source>
</evidence>
<protein>
    <submittedName>
        <fullName evidence="2">Luciferase family protein</fullName>
    </submittedName>
</protein>
<keyword evidence="3" id="KW-1185">Reference proteome</keyword>
<proteinExistence type="predicted"/>
<name>A0ABD6AMA9_9EURY</name>
<dbReference type="AlphaFoldDB" id="A0ABD6AMA9"/>
<evidence type="ECO:0000313" key="3">
    <source>
        <dbReference type="Proteomes" id="UP001596545"/>
    </source>
</evidence>
<gene>
    <name evidence="2" type="ORF">ACFQMF_11695</name>
</gene>
<accession>A0ABD6AMA9</accession>
<evidence type="ECO:0000313" key="2">
    <source>
        <dbReference type="EMBL" id="MFC7325241.1"/>
    </source>
</evidence>